<dbReference type="GO" id="GO:0055064">
    <property type="term" value="P:chloride ion homeostasis"/>
    <property type="evidence" value="ECO:0007669"/>
    <property type="project" value="TreeGrafter"/>
</dbReference>
<evidence type="ECO:0000256" key="6">
    <source>
        <dbReference type="ARBA" id="ARBA00022847"/>
    </source>
</evidence>
<feature type="region of interest" description="Disordered" evidence="14">
    <location>
        <begin position="938"/>
        <end position="961"/>
    </location>
</feature>
<evidence type="ECO:0000256" key="2">
    <source>
        <dbReference type="ARBA" id="ARBA00010593"/>
    </source>
</evidence>
<dbReference type="InterPro" id="IPR004842">
    <property type="entry name" value="SLC12A_fam"/>
</dbReference>
<feature type="transmembrane region" description="Helical" evidence="15">
    <location>
        <begin position="720"/>
        <end position="740"/>
    </location>
</feature>
<evidence type="ECO:0000259" key="18">
    <source>
        <dbReference type="Pfam" id="PF08403"/>
    </source>
</evidence>
<feature type="region of interest" description="Disordered" evidence="14">
    <location>
        <begin position="71"/>
        <end position="94"/>
    </location>
</feature>
<protein>
    <submittedName>
        <fullName evidence="20">Solute carrier family 12 member 3-like isoform X1</fullName>
    </submittedName>
</protein>
<dbReference type="Gene3D" id="1.20.1740.10">
    <property type="entry name" value="Amino acid/polyamine transporter I"/>
    <property type="match status" value="1"/>
</dbReference>
<dbReference type="Pfam" id="PF08403">
    <property type="entry name" value="AA_permease_N"/>
    <property type="match status" value="1"/>
</dbReference>
<dbReference type="PANTHER" id="PTHR11827:SF103">
    <property type="entry name" value="SODIUM CHLORIDE COTRANSPORTER 69, ISOFORM E"/>
    <property type="match status" value="1"/>
</dbReference>
<dbReference type="GO" id="GO:0008511">
    <property type="term" value="F:sodium:potassium:chloride symporter activity"/>
    <property type="evidence" value="ECO:0007669"/>
    <property type="project" value="TreeGrafter"/>
</dbReference>
<feature type="transmembrane region" description="Helical" evidence="15">
    <location>
        <begin position="367"/>
        <end position="388"/>
    </location>
</feature>
<dbReference type="GO" id="GO:0055078">
    <property type="term" value="P:sodium ion homeostasis"/>
    <property type="evidence" value="ECO:0007669"/>
    <property type="project" value="TreeGrafter"/>
</dbReference>
<dbReference type="PANTHER" id="PTHR11827">
    <property type="entry name" value="SOLUTE CARRIER FAMILY 12, CATION COTRANSPORTERS"/>
    <property type="match status" value="1"/>
</dbReference>
<keyword evidence="11" id="KW-0325">Glycoprotein</keyword>
<sequence>MEMETSFVTADNESSECVKRRDGFYPKLEKRDSGITADSSYSSTSWRNSYEETPEYENNVFELSIERSSSGSTLDLSQPIDNHQPMKTSDKINHSPGKWAAEKNIPGDSLEVDLLEVAKRLIVFEMDKKRLEIPKIEINTVPEEIEDEEGNITNGQSTFNLNRERFQVIPVGTPVKSAQRSRRSSDSSRISDGDRKVSISIIEDDFLSPKSAFQGHRMSVDSNFSSQTIGTHTHEALPRAENYRDLLSHVTNMKSRPTLDELHERPRKPFPAVERKKSVSVAYSGIKFGWIEGVLIRCMLNIFGVMLFLRLTWITAQAGIGLSFVIILLSSLVTSITSISMSAICTNGEVRGGGAYYMISRSLGPEFGGAIGVIFALANAIAAAMYIVGFAETVQIQMEKHDLFITGVAENEVRIIGIVTSFVLLAIIFIGMAWESKAQIFLLGILCVAILNYFVGTFLPVTEDRRREGFIGYNVSILIDNFLPDFRGESFFSVFSIYFPSATGILAGANISGDLKNPQTAIPKGTFLSIAVTTSLYAMICFTGGFTMMREVFIPSVTDLNSTLLNETSLSYPIVSETSPACQLYTCRKGGLHHDNMIIGIASATKYLILAGIFSATLSSALASLVSAPKVLQAVGKDKIYPCLFYFAKESGRNRDPRRAILISFVICLAMICLGSLNAIAPIISNFFLIAYALINFACFDASISNMLGFRPAFKYFNKWLSLIGALLCVFIMFLIQWWAALSTFVLSAGLFLYIRVKKPEVNWGSSSQAHAYKNALTSTHKLAHIEEHVKNFRPQILLLCGYPKNRPDLVDFAASITKRSCLLICGQIFLGDLAKHKKHLGSASVYTWFKNRKIKAFYSSVCSINFRGGAQNLLQINGLGKLSPNTMLMGFKRNWQTDTGSNVDDYFNVIHDAFDLNYGVGILRVPDGFDTQRFEEENLDQEESDAEVESSDEESPCSEDAISRIDEQRTSIQITDGDVILQRFARKKSGLDNPAYTEEVMKNPLPEDNPVIEVETELENPSQFSKKQEGTIDVWWLTDDGGLTLLVPYMLSCRKKWKNCRLRVFCGSSKMGDVDSEHRRMVILLSKFRIDYSQITVIPDLRHKPSQTSMREFYALVQPWLLKNFEDQGSYPWKVSEADLLGNKMKTYRHVKLHEMLQEHSKTARLVVLTLPVPRKNTCPAGLYMSWLETITKDMPSILLLRGNQQSVLTYYA</sequence>
<dbReference type="NCBIfam" id="TIGR00930">
    <property type="entry name" value="2a30"/>
    <property type="match status" value="1"/>
</dbReference>
<evidence type="ECO:0000256" key="12">
    <source>
        <dbReference type="ARBA" id="ARBA00023201"/>
    </source>
</evidence>
<name>A0A6P7S6D7_9MOLL</name>
<evidence type="ECO:0000256" key="3">
    <source>
        <dbReference type="ARBA" id="ARBA00022448"/>
    </source>
</evidence>
<dbReference type="RefSeq" id="XP_029633757.1">
    <property type="nucleotide sequence ID" value="XM_029777897.2"/>
</dbReference>
<evidence type="ECO:0000256" key="4">
    <source>
        <dbReference type="ARBA" id="ARBA00022475"/>
    </source>
</evidence>
<evidence type="ECO:0000313" key="20">
    <source>
        <dbReference type="RefSeq" id="XP_029633757.1"/>
    </source>
</evidence>
<evidence type="ECO:0000256" key="8">
    <source>
        <dbReference type="ARBA" id="ARBA00023053"/>
    </source>
</evidence>
<keyword evidence="7 15" id="KW-1133">Transmembrane helix</keyword>
<feature type="domain" description="Amino acid permease/ SLC12A" evidence="16">
    <location>
        <begin position="293"/>
        <end position="798"/>
    </location>
</feature>
<dbReference type="KEGG" id="osn:115209475"/>
<dbReference type="Pfam" id="PF00324">
    <property type="entry name" value="AA_permease"/>
    <property type="match status" value="1"/>
</dbReference>
<dbReference type="InterPro" id="IPR013612">
    <property type="entry name" value="AA_permease_N"/>
</dbReference>
<keyword evidence="13" id="KW-0868">Chloride</keyword>
<accession>A0A6P7S6D7</accession>
<evidence type="ECO:0000313" key="19">
    <source>
        <dbReference type="Proteomes" id="UP000515154"/>
    </source>
</evidence>
<reference evidence="20" key="1">
    <citation type="submission" date="2025-08" db="UniProtKB">
        <authorList>
            <consortium name="RefSeq"/>
        </authorList>
    </citation>
    <scope>IDENTIFICATION</scope>
</reference>
<keyword evidence="10 15" id="KW-0472">Membrane</keyword>
<feature type="transmembrane region" description="Helical" evidence="15">
    <location>
        <begin position="320"/>
        <end position="346"/>
    </location>
</feature>
<dbReference type="FunFam" id="1.20.1740.10:FF:000022">
    <property type="entry name" value="Bumetanide-sensitive na-k-cl cotransport protein"/>
    <property type="match status" value="1"/>
</dbReference>
<feature type="compositionally biased region" description="Polar residues" evidence="14">
    <location>
        <begin position="71"/>
        <end position="87"/>
    </location>
</feature>
<feature type="compositionally biased region" description="Basic and acidic residues" evidence="14">
    <location>
        <begin position="16"/>
        <end position="33"/>
    </location>
</feature>
<evidence type="ECO:0000259" key="16">
    <source>
        <dbReference type="Pfam" id="PF00324"/>
    </source>
</evidence>
<feature type="transmembrane region" description="Helical" evidence="15">
    <location>
        <begin position="660"/>
        <end position="681"/>
    </location>
</feature>
<gene>
    <name evidence="20" type="primary">LOC115209475</name>
</gene>
<feature type="transmembrane region" description="Helical" evidence="15">
    <location>
        <begin position="525"/>
        <end position="546"/>
    </location>
</feature>
<keyword evidence="9" id="KW-0406">Ion transport</keyword>
<evidence type="ECO:0000256" key="7">
    <source>
        <dbReference type="ARBA" id="ARBA00022989"/>
    </source>
</evidence>
<dbReference type="GO" id="GO:0006884">
    <property type="term" value="P:cell volume homeostasis"/>
    <property type="evidence" value="ECO:0007669"/>
    <property type="project" value="TreeGrafter"/>
</dbReference>
<feature type="transmembrane region" description="Helical" evidence="15">
    <location>
        <begin position="413"/>
        <end position="433"/>
    </location>
</feature>
<feature type="region of interest" description="Disordered" evidence="14">
    <location>
        <begin position="1"/>
        <end position="53"/>
    </location>
</feature>
<feature type="transmembrane region" description="Helical" evidence="15">
    <location>
        <begin position="440"/>
        <end position="459"/>
    </location>
</feature>
<feature type="transmembrane region" description="Helical" evidence="15">
    <location>
        <begin position="491"/>
        <end position="513"/>
    </location>
</feature>
<evidence type="ECO:0000256" key="15">
    <source>
        <dbReference type="SAM" id="Phobius"/>
    </source>
</evidence>
<feature type="transmembrane region" description="Helical" evidence="15">
    <location>
        <begin position="687"/>
        <end position="708"/>
    </location>
</feature>
<dbReference type="GO" id="GO:0055075">
    <property type="term" value="P:potassium ion homeostasis"/>
    <property type="evidence" value="ECO:0007669"/>
    <property type="project" value="TreeGrafter"/>
</dbReference>
<proteinExistence type="inferred from homology"/>
<dbReference type="InterPro" id="IPR004841">
    <property type="entry name" value="AA-permease/SLC12A_dom"/>
</dbReference>
<comment type="subcellular location">
    <subcellularLocation>
        <location evidence="1">Cell membrane</location>
        <topology evidence="1">Multi-pass membrane protein</topology>
    </subcellularLocation>
</comment>
<feature type="compositionally biased region" description="Basic and acidic residues" evidence="14">
    <location>
        <begin position="183"/>
        <end position="194"/>
    </location>
</feature>
<evidence type="ECO:0000256" key="11">
    <source>
        <dbReference type="ARBA" id="ARBA00023180"/>
    </source>
</evidence>
<evidence type="ECO:0000256" key="5">
    <source>
        <dbReference type="ARBA" id="ARBA00022692"/>
    </source>
</evidence>
<evidence type="ECO:0000259" key="17">
    <source>
        <dbReference type="Pfam" id="PF03522"/>
    </source>
</evidence>
<dbReference type="AlphaFoldDB" id="A0A6P7S6D7"/>
<keyword evidence="12" id="KW-0739">Sodium transport</keyword>
<evidence type="ECO:0000256" key="9">
    <source>
        <dbReference type="ARBA" id="ARBA00023065"/>
    </source>
</evidence>
<keyword evidence="8" id="KW-0915">Sodium</keyword>
<feature type="transmembrane region" description="Helical" evidence="15">
    <location>
        <begin position="607"/>
        <end position="628"/>
    </location>
</feature>
<feature type="domain" description="Amino acid permease N-terminal" evidence="18">
    <location>
        <begin position="220"/>
        <end position="276"/>
    </location>
</feature>
<keyword evidence="19" id="KW-1185">Reference proteome</keyword>
<feature type="compositionally biased region" description="Acidic residues" evidence="14">
    <location>
        <begin position="938"/>
        <end position="958"/>
    </location>
</feature>
<comment type="similarity">
    <text evidence="2">Belongs to the SLC12A transporter family.</text>
</comment>
<evidence type="ECO:0000256" key="14">
    <source>
        <dbReference type="SAM" id="MobiDB-lite"/>
    </source>
</evidence>
<feature type="domain" description="SLC12A transporter C-terminal" evidence="17">
    <location>
        <begin position="807"/>
        <end position="1213"/>
    </location>
</feature>
<keyword evidence="4" id="KW-1003">Cell membrane</keyword>
<organism evidence="19 20">
    <name type="scientific">Octopus sinensis</name>
    <name type="common">East Asian common octopus</name>
    <dbReference type="NCBI Taxonomy" id="2607531"/>
    <lineage>
        <taxon>Eukaryota</taxon>
        <taxon>Metazoa</taxon>
        <taxon>Spiralia</taxon>
        <taxon>Lophotrochozoa</taxon>
        <taxon>Mollusca</taxon>
        <taxon>Cephalopoda</taxon>
        <taxon>Coleoidea</taxon>
        <taxon>Octopodiformes</taxon>
        <taxon>Octopoda</taxon>
        <taxon>Incirrata</taxon>
        <taxon>Octopodidae</taxon>
        <taxon>Octopus</taxon>
    </lineage>
</organism>
<evidence type="ECO:0000256" key="13">
    <source>
        <dbReference type="ARBA" id="ARBA00023214"/>
    </source>
</evidence>
<keyword evidence="3" id="KW-0813">Transport</keyword>
<keyword evidence="6" id="KW-0769">Symport</keyword>
<feature type="compositionally biased region" description="Polar residues" evidence="14">
    <location>
        <begin position="1"/>
        <end position="12"/>
    </location>
</feature>
<dbReference type="Proteomes" id="UP000515154">
    <property type="component" value="Linkage group LG3"/>
</dbReference>
<dbReference type="Pfam" id="PF03522">
    <property type="entry name" value="SLC12"/>
    <property type="match status" value="1"/>
</dbReference>
<feature type="region of interest" description="Disordered" evidence="14">
    <location>
        <begin position="174"/>
        <end position="194"/>
    </location>
</feature>
<evidence type="ECO:0000256" key="1">
    <source>
        <dbReference type="ARBA" id="ARBA00004651"/>
    </source>
</evidence>
<keyword evidence="5 15" id="KW-0812">Transmembrane</keyword>
<dbReference type="InterPro" id="IPR018491">
    <property type="entry name" value="SLC12_C"/>
</dbReference>
<dbReference type="GO" id="GO:1990573">
    <property type="term" value="P:potassium ion import across plasma membrane"/>
    <property type="evidence" value="ECO:0007669"/>
    <property type="project" value="TreeGrafter"/>
</dbReference>
<evidence type="ECO:0000256" key="10">
    <source>
        <dbReference type="ARBA" id="ARBA00023136"/>
    </source>
</evidence>
<feature type="compositionally biased region" description="Low complexity" evidence="14">
    <location>
        <begin position="39"/>
        <end position="48"/>
    </location>
</feature>
<dbReference type="GO" id="GO:0005886">
    <property type="term" value="C:plasma membrane"/>
    <property type="evidence" value="ECO:0007669"/>
    <property type="project" value="UniProtKB-SubCell"/>
</dbReference>